<dbReference type="PANTHER" id="PTHR34182">
    <property type="entry name" value="PROTEIN-EXPORT MEMBRANE PROTEIN SECG"/>
    <property type="match status" value="1"/>
</dbReference>
<evidence type="ECO:0000256" key="2">
    <source>
        <dbReference type="ARBA" id="ARBA00008445"/>
    </source>
</evidence>
<dbReference type="EMBL" id="FOOX01000007">
    <property type="protein sequence ID" value="SFG62637.1"/>
    <property type="molecule type" value="Genomic_DNA"/>
</dbReference>
<comment type="similarity">
    <text evidence="2 10">Belongs to the SecG family.</text>
</comment>
<keyword evidence="5 10" id="KW-0812">Transmembrane</keyword>
<gene>
    <name evidence="11" type="ORF">SAMN05660649_02172</name>
</gene>
<dbReference type="AlphaFoldDB" id="A0A1I2TH13"/>
<evidence type="ECO:0000256" key="7">
    <source>
        <dbReference type="ARBA" id="ARBA00022989"/>
    </source>
</evidence>
<evidence type="ECO:0000256" key="4">
    <source>
        <dbReference type="ARBA" id="ARBA00022475"/>
    </source>
</evidence>
<dbReference type="GO" id="GO:0005886">
    <property type="term" value="C:plasma membrane"/>
    <property type="evidence" value="ECO:0007669"/>
    <property type="project" value="UniProtKB-SubCell"/>
</dbReference>
<evidence type="ECO:0000313" key="12">
    <source>
        <dbReference type="Proteomes" id="UP000199337"/>
    </source>
</evidence>
<keyword evidence="7 10" id="KW-1133">Transmembrane helix</keyword>
<dbReference type="Proteomes" id="UP000199337">
    <property type="component" value="Unassembled WGS sequence"/>
</dbReference>
<dbReference type="NCBIfam" id="TIGR00810">
    <property type="entry name" value="secG"/>
    <property type="match status" value="1"/>
</dbReference>
<dbReference type="OrthoDB" id="1651166at2"/>
<keyword evidence="6 10" id="KW-0653">Protein transport</keyword>
<evidence type="ECO:0000256" key="3">
    <source>
        <dbReference type="ARBA" id="ARBA00022448"/>
    </source>
</evidence>
<protein>
    <recommendedName>
        <fullName evidence="10">Protein-export membrane protein SecG</fullName>
    </recommendedName>
</protein>
<dbReference type="PANTHER" id="PTHR34182:SF1">
    <property type="entry name" value="PROTEIN-EXPORT MEMBRANE PROTEIN SECG"/>
    <property type="match status" value="1"/>
</dbReference>
<name>A0A1I2TH13_9FIRM</name>
<comment type="subcellular location">
    <subcellularLocation>
        <location evidence="1 10">Cell membrane</location>
        <topology evidence="1 10">Multi-pass membrane protein</topology>
    </subcellularLocation>
</comment>
<evidence type="ECO:0000256" key="5">
    <source>
        <dbReference type="ARBA" id="ARBA00022692"/>
    </source>
</evidence>
<proteinExistence type="inferred from homology"/>
<dbReference type="GO" id="GO:0065002">
    <property type="term" value="P:intracellular protein transmembrane transport"/>
    <property type="evidence" value="ECO:0007669"/>
    <property type="project" value="TreeGrafter"/>
</dbReference>
<reference evidence="12" key="1">
    <citation type="submission" date="2016-10" db="EMBL/GenBank/DDBJ databases">
        <authorList>
            <person name="Varghese N."/>
            <person name="Submissions S."/>
        </authorList>
    </citation>
    <scope>NUCLEOTIDE SEQUENCE [LARGE SCALE GENOMIC DNA]</scope>
    <source>
        <strain evidence="12">DSM 17038</strain>
    </source>
</reference>
<comment type="function">
    <text evidence="10">Involved in protein export. Participates in an early event of protein translocation.</text>
</comment>
<dbReference type="Pfam" id="PF03840">
    <property type="entry name" value="SecG"/>
    <property type="match status" value="1"/>
</dbReference>
<dbReference type="InterPro" id="IPR004692">
    <property type="entry name" value="SecG"/>
</dbReference>
<evidence type="ECO:0000256" key="1">
    <source>
        <dbReference type="ARBA" id="ARBA00004651"/>
    </source>
</evidence>
<keyword evidence="12" id="KW-1185">Reference proteome</keyword>
<evidence type="ECO:0000256" key="8">
    <source>
        <dbReference type="ARBA" id="ARBA00023010"/>
    </source>
</evidence>
<evidence type="ECO:0000313" key="11">
    <source>
        <dbReference type="EMBL" id="SFG62637.1"/>
    </source>
</evidence>
<dbReference type="PRINTS" id="PR01651">
    <property type="entry name" value="SECGEXPORT"/>
</dbReference>
<feature type="transmembrane region" description="Helical" evidence="10">
    <location>
        <begin position="54"/>
        <end position="76"/>
    </location>
</feature>
<organism evidence="11 12">
    <name type="scientific">Desulfotruncus arcticus DSM 17038</name>
    <dbReference type="NCBI Taxonomy" id="1121424"/>
    <lineage>
        <taxon>Bacteria</taxon>
        <taxon>Bacillati</taxon>
        <taxon>Bacillota</taxon>
        <taxon>Clostridia</taxon>
        <taxon>Eubacteriales</taxon>
        <taxon>Desulfallaceae</taxon>
        <taxon>Desulfotruncus</taxon>
    </lineage>
</organism>
<keyword evidence="9 10" id="KW-0472">Membrane</keyword>
<keyword evidence="3 10" id="KW-0813">Transport</keyword>
<dbReference type="GO" id="GO:0043952">
    <property type="term" value="P:protein transport by the Sec complex"/>
    <property type="evidence" value="ECO:0007669"/>
    <property type="project" value="TreeGrafter"/>
</dbReference>
<keyword evidence="8 10" id="KW-0811">Translocation</keyword>
<evidence type="ECO:0000256" key="6">
    <source>
        <dbReference type="ARBA" id="ARBA00022927"/>
    </source>
</evidence>
<evidence type="ECO:0000256" key="10">
    <source>
        <dbReference type="RuleBase" id="RU365087"/>
    </source>
</evidence>
<accession>A0A1I2TH13</accession>
<dbReference type="RefSeq" id="WP_092471398.1">
    <property type="nucleotide sequence ID" value="NZ_FOOX01000007.1"/>
</dbReference>
<keyword evidence="4 10" id="KW-1003">Cell membrane</keyword>
<evidence type="ECO:0000256" key="9">
    <source>
        <dbReference type="ARBA" id="ARBA00023136"/>
    </source>
</evidence>
<sequence>MVVVQVILTVLHVILCIGLIAIILLQSGKSAGLSGAIAGGAETFFGKKKGLDEFLGKITVYVAVAFAVTSVVLVIITG</sequence>
<dbReference type="GO" id="GO:0015450">
    <property type="term" value="F:protein-transporting ATPase activity"/>
    <property type="evidence" value="ECO:0007669"/>
    <property type="project" value="UniProtKB-UniRule"/>
</dbReference>
<dbReference type="STRING" id="341036.SAMN05660649_02172"/>
<dbReference type="GO" id="GO:0009306">
    <property type="term" value="P:protein secretion"/>
    <property type="evidence" value="ECO:0007669"/>
    <property type="project" value="UniProtKB-UniRule"/>
</dbReference>
<feature type="transmembrane region" description="Helical" evidence="10">
    <location>
        <begin position="6"/>
        <end position="25"/>
    </location>
</feature>